<dbReference type="EnsemblMetazoa" id="ACOM031033-RA">
    <property type="protein sequence ID" value="ACOM031033-PA.1"/>
    <property type="gene ID" value="ACOM031033"/>
</dbReference>
<protein>
    <submittedName>
        <fullName evidence="1">Uncharacterized protein</fullName>
    </submittedName>
</protein>
<accession>A0A8W7PFU5</accession>
<organism evidence="1">
    <name type="scientific">Anopheles coluzzii</name>
    <name type="common">African malaria mosquito</name>
    <dbReference type="NCBI Taxonomy" id="1518534"/>
    <lineage>
        <taxon>Eukaryota</taxon>
        <taxon>Metazoa</taxon>
        <taxon>Ecdysozoa</taxon>
        <taxon>Arthropoda</taxon>
        <taxon>Hexapoda</taxon>
        <taxon>Insecta</taxon>
        <taxon>Pterygota</taxon>
        <taxon>Neoptera</taxon>
        <taxon>Endopterygota</taxon>
        <taxon>Diptera</taxon>
        <taxon>Nematocera</taxon>
        <taxon>Culicoidea</taxon>
        <taxon>Culicidae</taxon>
        <taxon>Anophelinae</taxon>
        <taxon>Anopheles</taxon>
    </lineage>
</organism>
<dbReference type="AlphaFoldDB" id="A0A8W7PFU5"/>
<proteinExistence type="predicted"/>
<evidence type="ECO:0000313" key="1">
    <source>
        <dbReference type="EnsemblMetazoa" id="ACOM031033-PA.1"/>
    </source>
</evidence>
<name>A0A8W7PFU5_ANOCL</name>
<dbReference type="Proteomes" id="UP000075882">
    <property type="component" value="Unassembled WGS sequence"/>
</dbReference>
<reference evidence="1" key="1">
    <citation type="submission" date="2022-08" db="UniProtKB">
        <authorList>
            <consortium name="EnsemblMetazoa"/>
        </authorList>
    </citation>
    <scope>IDENTIFICATION</scope>
</reference>
<sequence length="227" mass="24413">MVVQIHRLMVLAVVRRWRRGHWLRMMAGTTALLLLQHMAVWRMPTRGRPTSFGLSPVCSRARATPSPPPFIFTTIDDGGGGSGDVDECPEPADAGVPERSCLICTSHLITDRIDPSTAAPPPAAIAGGVAGLSCLICTTSHLITERSLLPSYSRRSRTAVTETAGGSFPQRIVLRGTSATFGWYERSNLSVSDIGTTFSGFWSSGGSWLSARMLPPGEPCEKRSSTK</sequence>